<organism evidence="2 3">
    <name type="scientific">Hyphomicrobium denitrificans 1NES1</name>
    <dbReference type="NCBI Taxonomy" id="670307"/>
    <lineage>
        <taxon>Bacteria</taxon>
        <taxon>Pseudomonadati</taxon>
        <taxon>Pseudomonadota</taxon>
        <taxon>Alphaproteobacteria</taxon>
        <taxon>Hyphomicrobiales</taxon>
        <taxon>Hyphomicrobiaceae</taxon>
        <taxon>Hyphomicrobium</taxon>
    </lineage>
</organism>
<proteinExistence type="predicted"/>
<dbReference type="HOGENOM" id="CLU_2395725_0_0_5"/>
<reference evidence="2 3" key="1">
    <citation type="journal article" date="2013" name="Genome Announc.">
        <title>Genome sequences for three denitrifying bacterial strains isolated from a uranium- and nitrate-contaminated subsurface environment.</title>
        <authorList>
            <person name="Venkatramanan R."/>
            <person name="Prakash O."/>
            <person name="Woyke T."/>
            <person name="Chain P."/>
            <person name="Goodwin L.A."/>
            <person name="Watson D."/>
            <person name="Brooks S."/>
            <person name="Kostka J.E."/>
            <person name="Green S.J."/>
        </authorList>
    </citation>
    <scope>NUCLEOTIDE SEQUENCE [LARGE SCALE GENOMIC DNA]</scope>
    <source>
        <strain evidence="2 3">1NES1</strain>
    </source>
</reference>
<dbReference type="OrthoDB" id="7933691at2"/>
<dbReference type="Proteomes" id="UP000005952">
    <property type="component" value="Chromosome"/>
</dbReference>
<evidence type="ECO:0000313" key="2">
    <source>
        <dbReference type="EMBL" id="AGK58691.1"/>
    </source>
</evidence>
<protein>
    <recommendedName>
        <fullName evidence="4">Lipoprotein</fullName>
    </recommendedName>
</protein>
<keyword evidence="3" id="KW-1185">Reference proteome</keyword>
<evidence type="ECO:0008006" key="4">
    <source>
        <dbReference type="Google" id="ProtNLM"/>
    </source>
</evidence>
<dbReference type="EMBL" id="CP005587">
    <property type="protein sequence ID" value="AGK58691.1"/>
    <property type="molecule type" value="Genomic_DNA"/>
</dbReference>
<sequence length="93" mass="9959">MFRTRDMKQTFVCRTLALASFLAFAGCAQDSGSRPSYIGLSDLTAAEASALAAPAEAPSDATRYVQSNKVLSAMAFQRVTGRTIDPERLSGHE</sequence>
<feature type="signal peptide" evidence="1">
    <location>
        <begin position="1"/>
        <end position="25"/>
    </location>
</feature>
<evidence type="ECO:0000313" key="3">
    <source>
        <dbReference type="Proteomes" id="UP000005952"/>
    </source>
</evidence>
<dbReference type="KEGG" id="hdt:HYPDE_35098"/>
<feature type="chain" id="PRO_5004105991" description="Lipoprotein" evidence="1">
    <location>
        <begin position="26"/>
        <end position="93"/>
    </location>
</feature>
<name>N0BDW2_9HYPH</name>
<gene>
    <name evidence="2" type="ORF">HYPDE_35098</name>
</gene>
<dbReference type="AlphaFoldDB" id="N0BDW2"/>
<accession>N0BDW2</accession>
<keyword evidence="1" id="KW-0732">Signal</keyword>
<evidence type="ECO:0000256" key="1">
    <source>
        <dbReference type="SAM" id="SignalP"/>
    </source>
</evidence>
<dbReference type="PROSITE" id="PS51257">
    <property type="entry name" value="PROKAR_LIPOPROTEIN"/>
    <property type="match status" value="1"/>
</dbReference>